<evidence type="ECO:0000313" key="5">
    <source>
        <dbReference type="Proteomes" id="UP000273500"/>
    </source>
</evidence>
<protein>
    <recommendedName>
        <fullName evidence="3">TonB-dependent receptor plug domain-containing protein</fullName>
    </recommendedName>
</protein>
<dbReference type="GO" id="GO:0009279">
    <property type="term" value="C:cell outer membrane"/>
    <property type="evidence" value="ECO:0007669"/>
    <property type="project" value="UniProtKB-SubCell"/>
</dbReference>
<dbReference type="GO" id="GO:0015344">
    <property type="term" value="F:siderophore uptake transmembrane transporter activity"/>
    <property type="evidence" value="ECO:0007669"/>
    <property type="project" value="TreeGrafter"/>
</dbReference>
<keyword evidence="2" id="KW-1134">Transmembrane beta strand</keyword>
<evidence type="ECO:0000259" key="3">
    <source>
        <dbReference type="Pfam" id="PF07715"/>
    </source>
</evidence>
<organism evidence="4 5">
    <name type="scientific">Hymenobacter rigui</name>
    <dbReference type="NCBI Taxonomy" id="334424"/>
    <lineage>
        <taxon>Bacteria</taxon>
        <taxon>Pseudomonadati</taxon>
        <taxon>Bacteroidota</taxon>
        <taxon>Cytophagia</taxon>
        <taxon>Cytophagales</taxon>
        <taxon>Hymenobacteraceae</taxon>
        <taxon>Hymenobacter</taxon>
    </lineage>
</organism>
<reference evidence="4 5" key="1">
    <citation type="submission" date="2018-12" db="EMBL/GenBank/DDBJ databases">
        <authorList>
            <person name="Feng G."/>
            <person name="Zhu H."/>
        </authorList>
    </citation>
    <scope>NUCLEOTIDE SEQUENCE [LARGE SCALE GENOMIC DNA]</scope>
    <source>
        <strain evidence="4 5">KCTC 12533</strain>
    </source>
</reference>
<name>A0A428KW92_9BACT</name>
<gene>
    <name evidence="4" type="ORF">EI291_01465</name>
</gene>
<dbReference type="InterPro" id="IPR012910">
    <property type="entry name" value="Plug_dom"/>
</dbReference>
<dbReference type="PROSITE" id="PS52016">
    <property type="entry name" value="TONB_DEPENDENT_REC_3"/>
    <property type="match status" value="1"/>
</dbReference>
<dbReference type="Pfam" id="PF07715">
    <property type="entry name" value="Plug"/>
    <property type="match status" value="1"/>
</dbReference>
<comment type="subcellular location">
    <subcellularLocation>
        <location evidence="2">Cell outer membrane</location>
        <topology evidence="2">Multi-pass membrane protein</topology>
    </subcellularLocation>
</comment>
<evidence type="ECO:0000256" key="2">
    <source>
        <dbReference type="PROSITE-ProRule" id="PRU01360"/>
    </source>
</evidence>
<comment type="caution">
    <text evidence="4">The sequence shown here is derived from an EMBL/GenBank/DDBJ whole genome shotgun (WGS) entry which is preliminary data.</text>
</comment>
<dbReference type="RefSeq" id="WP_125417490.1">
    <property type="nucleotide sequence ID" value="NZ_RWIT01000001.1"/>
</dbReference>
<feature type="domain" description="TonB-dependent receptor plug" evidence="3">
    <location>
        <begin position="637"/>
        <end position="735"/>
    </location>
</feature>
<keyword evidence="1" id="KW-0732">Signal</keyword>
<proteinExistence type="inferred from homology"/>
<keyword evidence="2" id="KW-0812">Transmembrane</keyword>
<dbReference type="Gene3D" id="2.60.40.1930">
    <property type="match status" value="1"/>
</dbReference>
<dbReference type="GO" id="GO:0044718">
    <property type="term" value="P:siderophore transmembrane transport"/>
    <property type="evidence" value="ECO:0007669"/>
    <property type="project" value="TreeGrafter"/>
</dbReference>
<keyword evidence="2" id="KW-0998">Cell outer membrane</keyword>
<keyword evidence="2" id="KW-0813">Transport</keyword>
<evidence type="ECO:0000256" key="1">
    <source>
        <dbReference type="ARBA" id="ARBA00022729"/>
    </source>
</evidence>
<dbReference type="OrthoDB" id="679547at2"/>
<dbReference type="AlphaFoldDB" id="A0A428KW92"/>
<keyword evidence="2" id="KW-0472">Membrane</keyword>
<dbReference type="Proteomes" id="UP000273500">
    <property type="component" value="Unassembled WGS sequence"/>
</dbReference>
<dbReference type="PANTHER" id="PTHR30069:SF29">
    <property type="entry name" value="HEMOGLOBIN AND HEMOGLOBIN-HAPTOGLOBIN-BINDING PROTEIN 1-RELATED"/>
    <property type="match status" value="1"/>
</dbReference>
<dbReference type="Gene3D" id="2.170.130.10">
    <property type="entry name" value="TonB-dependent receptor, plug domain"/>
    <property type="match status" value="1"/>
</dbReference>
<accession>A0A428KW92</accession>
<dbReference type="EMBL" id="RWIT01000001">
    <property type="protein sequence ID" value="RSK51014.1"/>
    <property type="molecule type" value="Genomic_DNA"/>
</dbReference>
<dbReference type="PANTHER" id="PTHR30069">
    <property type="entry name" value="TONB-DEPENDENT OUTER MEMBRANE RECEPTOR"/>
    <property type="match status" value="1"/>
</dbReference>
<dbReference type="InterPro" id="IPR037066">
    <property type="entry name" value="Plug_dom_sf"/>
</dbReference>
<dbReference type="SUPFAM" id="SSF56935">
    <property type="entry name" value="Porins"/>
    <property type="match status" value="1"/>
</dbReference>
<keyword evidence="5" id="KW-1185">Reference proteome</keyword>
<sequence>MTRRIRPLVATTVSSVVLVLGGVAAGFRPALPDPQQLVAQLRRFYAETQPEVSYLHLNQEAYAAGETLWFKAYVVDARAHQPDTLSRVLYVDVVTPARTVAFRRTLPLRQGLAEGDIVLPDTLSTGIYTIRAYTNWMRNWPEGLFFTRRIPVWQAVPPAEGAAPVSGMRRAALARQASRVVMAAAQPDVQFFPEGGNYVQGTASVVGVKAVAGSGQGLALSGTVLDDENHPVLQFRTPALGMTSFTFTPQPGRRYQARVTLPDGSEALYPLPAAQPSGWLLTVRELSSHYLVVVRRPGAVATEPLQLVAHVRGTPVYLGTGELQPGDTFSARIPKDRLPAGLVHITLFDGQSVAQAERLVCAPLPATPTAQLRADKAAYSLRQPVTLEVTVRNAQGQPVAAEASVTVVTETGLPPQGRQETNVQAHLLLTSELRGYVENPAWYFRDASPETRRALDNLLLTQGWSRFSWQQVLAPTPLAATFEYPLERTLALGGQLVRGGGRPVPKGQLTLLQKGVASVEQLTANEQGYFLLTGFPGTDTARVVVQALTPKGGSNVLLRLWDRWPVPGATAWQPRPPLVAVAENESILATYGQQSRRQQVLERRYRPDTTSGIVLRNVKIQGQRPTEPDPRSLHGTASSVVRTRDIPGANAFSNIFELIRGRVPGVQVIGSALHYSVRIRGLTSISMSSEPLYLLDGVPLDADALLSVPVQDVERVEVLKGAEAAVYGSRGSNGAVAVFTKRGPDAASRSALPNIAARHMPAYYRAREFYAPRYETASPASRPDPRLTTLYWQPQLHIPASGQARITFYTADAAGVFLAQLEGIAADGEPVSAQARVVVEPGR</sequence>
<evidence type="ECO:0000313" key="4">
    <source>
        <dbReference type="EMBL" id="RSK51014.1"/>
    </source>
</evidence>
<dbReference type="InterPro" id="IPR039426">
    <property type="entry name" value="TonB-dep_rcpt-like"/>
</dbReference>
<comment type="similarity">
    <text evidence="2">Belongs to the TonB-dependent receptor family.</text>
</comment>